<evidence type="ECO:0000313" key="2">
    <source>
        <dbReference type="EMBL" id="ADV67283.1"/>
    </source>
</evidence>
<keyword evidence="3" id="KW-1185">Reference proteome</keyword>
<reference evidence="3" key="2">
    <citation type="submission" date="2011-01" db="EMBL/GenBank/DDBJ databases">
        <title>The complete genome of Deinococcus maricopensis DSM 21211.</title>
        <authorList>
            <consortium name="US DOE Joint Genome Institute (JGI-PGF)"/>
            <person name="Lucas S."/>
            <person name="Copeland A."/>
            <person name="Lapidus A."/>
            <person name="Goodwin L."/>
            <person name="Pitluck S."/>
            <person name="Kyrpides N."/>
            <person name="Mavromatis K."/>
            <person name="Pagani I."/>
            <person name="Ivanova N."/>
            <person name="Ovchinnikova G."/>
            <person name="Zeytun A."/>
            <person name="Detter J.C."/>
            <person name="Han C."/>
            <person name="Land M."/>
            <person name="Hauser L."/>
            <person name="Markowitz V."/>
            <person name="Cheng J.-F."/>
            <person name="Hugenholtz P."/>
            <person name="Woyke T."/>
            <person name="Wu D."/>
            <person name="Pukall R."/>
            <person name="Gehrich-Schroeter G."/>
            <person name="Brambilla E."/>
            <person name="Klenk H.-P."/>
            <person name="Eisen J.A."/>
        </authorList>
    </citation>
    <scope>NUCLEOTIDE SEQUENCE [LARGE SCALE GENOMIC DNA]</scope>
    <source>
        <strain evidence="3">DSM 21211 / LMG 22137 / NRRL B-23946 / LB-34</strain>
    </source>
</reference>
<accession>E8U894</accession>
<dbReference type="KEGG" id="dmr:Deima_1634"/>
<dbReference type="AlphaFoldDB" id="E8U894"/>
<feature type="compositionally biased region" description="Low complexity" evidence="1">
    <location>
        <begin position="1"/>
        <end position="15"/>
    </location>
</feature>
<dbReference type="STRING" id="709986.Deima_1634"/>
<dbReference type="RefSeq" id="WP_013556788.1">
    <property type="nucleotide sequence ID" value="NC_014958.1"/>
</dbReference>
<organism evidence="2 3">
    <name type="scientific">Deinococcus maricopensis (strain DSM 21211 / LMG 22137 / NRRL B-23946 / LB-34)</name>
    <dbReference type="NCBI Taxonomy" id="709986"/>
    <lineage>
        <taxon>Bacteria</taxon>
        <taxon>Thermotogati</taxon>
        <taxon>Deinococcota</taxon>
        <taxon>Deinococci</taxon>
        <taxon>Deinococcales</taxon>
        <taxon>Deinococcaceae</taxon>
        <taxon>Deinococcus</taxon>
    </lineage>
</organism>
<feature type="region of interest" description="Disordered" evidence="1">
    <location>
        <begin position="1"/>
        <end position="20"/>
    </location>
</feature>
<protein>
    <recommendedName>
        <fullName evidence="4">DUF1990 domain-containing protein</fullName>
    </recommendedName>
</protein>
<evidence type="ECO:0008006" key="4">
    <source>
        <dbReference type="Google" id="ProtNLM"/>
    </source>
</evidence>
<dbReference type="HOGENOM" id="CLU_091706_0_0_0"/>
<name>E8U894_DEIML</name>
<dbReference type="OrthoDB" id="4193407at2"/>
<gene>
    <name evidence="2" type="ordered locus">Deima_1634</name>
</gene>
<evidence type="ECO:0000313" key="3">
    <source>
        <dbReference type="Proteomes" id="UP000008635"/>
    </source>
</evidence>
<dbReference type="EMBL" id="CP002454">
    <property type="protein sequence ID" value="ADV67283.1"/>
    <property type="molecule type" value="Genomic_DNA"/>
</dbReference>
<dbReference type="Proteomes" id="UP000008635">
    <property type="component" value="Chromosome"/>
</dbReference>
<proteinExistence type="predicted"/>
<reference evidence="2 3" key="1">
    <citation type="journal article" date="2011" name="Stand. Genomic Sci.">
        <title>Complete genome sequence of Deinococcus maricopensis type strain (LB-34).</title>
        <authorList>
            <person name="Pukall R."/>
            <person name="Zeytun A."/>
            <person name="Lucas S."/>
            <person name="Lapidus A."/>
            <person name="Hammon N."/>
            <person name="Deshpande S."/>
            <person name="Nolan M."/>
            <person name="Cheng J.F."/>
            <person name="Pitluck S."/>
            <person name="Liolios K."/>
            <person name="Pagani I."/>
            <person name="Mikhailova N."/>
            <person name="Ivanova N."/>
            <person name="Mavromatis K."/>
            <person name="Pati A."/>
            <person name="Tapia R."/>
            <person name="Han C."/>
            <person name="Goodwin L."/>
            <person name="Chen A."/>
            <person name="Palaniappan K."/>
            <person name="Land M."/>
            <person name="Hauser L."/>
            <person name="Chang Y.J."/>
            <person name="Jeffries C.D."/>
            <person name="Brambilla E.M."/>
            <person name="Rohde M."/>
            <person name="Goker M."/>
            <person name="Detter J.C."/>
            <person name="Woyke T."/>
            <person name="Bristow J."/>
            <person name="Eisen J.A."/>
            <person name="Markowitz V."/>
            <person name="Hugenholtz P."/>
            <person name="Kyrpides N.C."/>
            <person name="Klenk H.P."/>
        </authorList>
    </citation>
    <scope>NUCLEOTIDE SEQUENCE [LARGE SCALE GENOMIC DNA]</scope>
    <source>
        <strain evidence="3">DSM 21211 / LMG 22137 / NRRL B-23946 / LB-34</strain>
    </source>
</reference>
<evidence type="ECO:0000256" key="1">
    <source>
        <dbReference type="SAM" id="MobiDB-lite"/>
    </source>
</evidence>
<dbReference type="eggNOG" id="ENOG5033X9D">
    <property type="taxonomic scope" value="Bacteria"/>
</dbReference>
<sequence length="196" mass="22386">MTTTPAAPATNRPATDLPTGAGPVTVRRYWVEVQGARHTPERLLEYMLTHLDRVSPNLLARFTHEQGRMRAPQLGDTYHIQMLLLRPAYVRLEARSDLTVRLRTLRPHPESGWIEYRVHPQGPGHYRIEIESRVRSSNALDRAAYLLGVSFAQRLTWEITMRRVARASGGHVIRNGQSTEEHAWPLDPSFPRGTLR</sequence>